<dbReference type="Proteomes" id="UP000678393">
    <property type="component" value="Unassembled WGS sequence"/>
</dbReference>
<protein>
    <recommendedName>
        <fullName evidence="5">C1q domain-containing protein</fullName>
    </recommendedName>
</protein>
<evidence type="ECO:0000256" key="2">
    <source>
        <dbReference type="ARBA" id="ARBA00022525"/>
    </source>
</evidence>
<feature type="region of interest" description="Disordered" evidence="3">
    <location>
        <begin position="20"/>
        <end position="42"/>
    </location>
</feature>
<accession>A0A8S3ZSI3</accession>
<dbReference type="InterPro" id="IPR008983">
    <property type="entry name" value="Tumour_necrosis_fac-like_dom"/>
</dbReference>
<dbReference type="PROSITE" id="PS50871">
    <property type="entry name" value="C1Q"/>
    <property type="match status" value="1"/>
</dbReference>
<dbReference type="GO" id="GO:0005576">
    <property type="term" value="C:extracellular region"/>
    <property type="evidence" value="ECO:0007669"/>
    <property type="project" value="UniProtKB-SubCell"/>
</dbReference>
<feature type="chain" id="PRO_5035927029" description="C1q domain-containing protein" evidence="4">
    <location>
        <begin position="21"/>
        <end position="229"/>
    </location>
</feature>
<proteinExistence type="predicted"/>
<keyword evidence="2" id="KW-0964">Secreted</keyword>
<feature type="domain" description="C1q" evidence="5">
    <location>
        <begin position="96"/>
        <end position="229"/>
    </location>
</feature>
<dbReference type="Gene3D" id="1.20.5.320">
    <property type="entry name" value="6-Phosphogluconate Dehydrogenase, domain 3"/>
    <property type="match status" value="1"/>
</dbReference>
<dbReference type="EMBL" id="CAJHNH020005368">
    <property type="protein sequence ID" value="CAG5132439.1"/>
    <property type="molecule type" value="Genomic_DNA"/>
</dbReference>
<dbReference type="PANTHER" id="PTHR15427:SF50">
    <property type="entry name" value="COMPLEMENT C1Q TUMOR NECROSIS FACTOR-RELATED PROTEIN 2-LIKE"/>
    <property type="match status" value="1"/>
</dbReference>
<dbReference type="AlphaFoldDB" id="A0A8S3ZSI3"/>
<comment type="caution">
    <text evidence="6">The sequence shown here is derived from an EMBL/GenBank/DDBJ whole genome shotgun (WGS) entry which is preliminary data.</text>
</comment>
<dbReference type="SUPFAM" id="SSF49842">
    <property type="entry name" value="TNF-like"/>
    <property type="match status" value="1"/>
</dbReference>
<dbReference type="OrthoDB" id="10071402at2759"/>
<dbReference type="PANTHER" id="PTHR15427">
    <property type="entry name" value="EMILIN ELASTIN MICROFIBRIL INTERFACE-LOCATED PROTEIN ELASTIN MICROFIBRIL INTERFACER"/>
    <property type="match status" value="1"/>
</dbReference>
<dbReference type="Pfam" id="PF00386">
    <property type="entry name" value="C1q"/>
    <property type="match status" value="1"/>
</dbReference>
<evidence type="ECO:0000313" key="6">
    <source>
        <dbReference type="EMBL" id="CAG5132439.1"/>
    </source>
</evidence>
<comment type="subcellular location">
    <subcellularLocation>
        <location evidence="1">Secreted</location>
    </subcellularLocation>
</comment>
<organism evidence="6 7">
    <name type="scientific">Candidula unifasciata</name>
    <dbReference type="NCBI Taxonomy" id="100452"/>
    <lineage>
        <taxon>Eukaryota</taxon>
        <taxon>Metazoa</taxon>
        <taxon>Spiralia</taxon>
        <taxon>Lophotrochozoa</taxon>
        <taxon>Mollusca</taxon>
        <taxon>Gastropoda</taxon>
        <taxon>Heterobranchia</taxon>
        <taxon>Euthyneura</taxon>
        <taxon>Panpulmonata</taxon>
        <taxon>Eupulmonata</taxon>
        <taxon>Stylommatophora</taxon>
        <taxon>Helicina</taxon>
        <taxon>Helicoidea</taxon>
        <taxon>Geomitridae</taxon>
        <taxon>Candidula</taxon>
    </lineage>
</organism>
<dbReference type="Gene3D" id="2.60.120.40">
    <property type="match status" value="1"/>
</dbReference>
<evidence type="ECO:0000256" key="1">
    <source>
        <dbReference type="ARBA" id="ARBA00004613"/>
    </source>
</evidence>
<evidence type="ECO:0000313" key="7">
    <source>
        <dbReference type="Proteomes" id="UP000678393"/>
    </source>
</evidence>
<dbReference type="SMART" id="SM00110">
    <property type="entry name" value="C1Q"/>
    <property type="match status" value="1"/>
</dbReference>
<evidence type="ECO:0000256" key="3">
    <source>
        <dbReference type="SAM" id="MobiDB-lite"/>
    </source>
</evidence>
<name>A0A8S3ZSI3_9EUPU</name>
<evidence type="ECO:0000259" key="5">
    <source>
        <dbReference type="PROSITE" id="PS50871"/>
    </source>
</evidence>
<dbReference type="PRINTS" id="PR00007">
    <property type="entry name" value="COMPLEMNTC1Q"/>
</dbReference>
<evidence type="ECO:0000256" key="4">
    <source>
        <dbReference type="SAM" id="SignalP"/>
    </source>
</evidence>
<gene>
    <name evidence="6" type="ORF">CUNI_LOCUS17997</name>
</gene>
<dbReference type="InterPro" id="IPR050392">
    <property type="entry name" value="Collagen/C1q_domain"/>
</dbReference>
<reference evidence="6" key="1">
    <citation type="submission" date="2021-04" db="EMBL/GenBank/DDBJ databases">
        <authorList>
            <consortium name="Molecular Ecology Group"/>
        </authorList>
    </citation>
    <scope>NUCLEOTIDE SEQUENCE</scope>
</reference>
<sequence length="229" mass="24828">MRNLNIFLALLMVFFTMTTSKRSPRRNRNRTQSPEQDEEYDSMEDVCELEIACRGSSLPVNLPIKGPAGPPGKPGIPGLPGKPGPAGIPGASGEDDMESRVAFFAGLNKNIGPVTTNSDLIFDKVITNVGEAFNPDTGRFTAPFNGTFLFMLTIAAQGGRRAAVELVLNSKMVSTIWAESVPYWASASNSAILNMEAGDQVRLVLLSRASYLHGYMYTTFSGHCLYRGL</sequence>
<feature type="signal peptide" evidence="4">
    <location>
        <begin position="1"/>
        <end position="20"/>
    </location>
</feature>
<dbReference type="InterPro" id="IPR001073">
    <property type="entry name" value="C1q_dom"/>
</dbReference>
<keyword evidence="7" id="KW-1185">Reference proteome</keyword>
<keyword evidence="4" id="KW-0732">Signal</keyword>